<dbReference type="InterPro" id="IPR023212">
    <property type="entry name" value="Hsp33_helix_hairpin_bin_dom_sf"/>
</dbReference>
<evidence type="ECO:0000313" key="7">
    <source>
        <dbReference type="Proteomes" id="UP000009134"/>
    </source>
</evidence>
<evidence type="ECO:0000256" key="3">
    <source>
        <dbReference type="ARBA" id="ARBA00023157"/>
    </source>
</evidence>
<dbReference type="GO" id="GO:0042026">
    <property type="term" value="P:protein refolding"/>
    <property type="evidence" value="ECO:0007669"/>
    <property type="project" value="TreeGrafter"/>
</dbReference>
<dbReference type="CDD" id="cd00498">
    <property type="entry name" value="Hsp33"/>
    <property type="match status" value="1"/>
</dbReference>
<dbReference type="GO" id="GO:0044183">
    <property type="term" value="F:protein folding chaperone"/>
    <property type="evidence" value="ECO:0007669"/>
    <property type="project" value="TreeGrafter"/>
</dbReference>
<dbReference type="PIRSF" id="PIRSF005261">
    <property type="entry name" value="Heat_shock_Hsp33"/>
    <property type="match status" value="1"/>
</dbReference>
<dbReference type="HOGENOM" id="CLU_054493_0_0_5"/>
<evidence type="ECO:0000313" key="6">
    <source>
        <dbReference type="EMBL" id="ABD27574.1"/>
    </source>
</evidence>
<keyword evidence="5" id="KW-0676">Redox-active center</keyword>
<dbReference type="Proteomes" id="UP000009134">
    <property type="component" value="Chromosome"/>
</dbReference>
<dbReference type="SUPFAM" id="SSF118352">
    <property type="entry name" value="HSP33 redox switch-like"/>
    <property type="match status" value="1"/>
</dbReference>
<dbReference type="AlphaFoldDB" id="Q2G3J9"/>
<keyword evidence="3" id="KW-1015">Disulfide bond</keyword>
<keyword evidence="4" id="KW-0143">Chaperone</keyword>
<proteinExistence type="predicted"/>
<organism evidence="6 7">
    <name type="scientific">Novosphingobium aromaticivorans (strain ATCC 700278 / DSM 12444 / CCUG 56034 / CIP 105152 / NBRC 16084 / F199)</name>
    <dbReference type="NCBI Taxonomy" id="279238"/>
    <lineage>
        <taxon>Bacteria</taxon>
        <taxon>Pseudomonadati</taxon>
        <taxon>Pseudomonadota</taxon>
        <taxon>Alphaproteobacteria</taxon>
        <taxon>Sphingomonadales</taxon>
        <taxon>Sphingomonadaceae</taxon>
        <taxon>Novosphingobium</taxon>
    </lineage>
</organism>
<dbReference type="KEGG" id="nar:Saro_3139"/>
<dbReference type="Pfam" id="PF01430">
    <property type="entry name" value="HSP33"/>
    <property type="match status" value="1"/>
</dbReference>
<dbReference type="GO" id="GO:0005737">
    <property type="term" value="C:cytoplasm"/>
    <property type="evidence" value="ECO:0007669"/>
    <property type="project" value="InterPro"/>
</dbReference>
<dbReference type="Gene3D" id="3.55.30.10">
    <property type="entry name" value="Hsp33 domain"/>
    <property type="match status" value="1"/>
</dbReference>
<dbReference type="InterPro" id="IPR016154">
    <property type="entry name" value="Heat_shock_Hsp33_C"/>
</dbReference>
<protein>
    <submittedName>
        <fullName evidence="6">Hsp33 protein</fullName>
    </submittedName>
</protein>
<gene>
    <name evidence="6" type="ordered locus">Saro_3139</name>
</gene>
<dbReference type="GO" id="GO:0051082">
    <property type="term" value="F:unfolded protein binding"/>
    <property type="evidence" value="ECO:0007669"/>
    <property type="project" value="InterPro"/>
</dbReference>
<evidence type="ECO:0000256" key="5">
    <source>
        <dbReference type="ARBA" id="ARBA00023284"/>
    </source>
</evidence>
<sequence>MRTIELNEQVQPSTGFDRVLHFTLPDRNARGRAVRLGPVLDTILSAHAYPAPIRQILAEALVVTALLGSLLKDQDGQLTLQAQTQDGVVDLLVCDYRNGELRGYVRHDRARLDELGPTPSLFSLFGEGYLAITFDLAATGQRYQGVVPLEGNSLAEACESYFMQSEQVPSLIRVGVRNTPAGCVAGGLLLQHLPEGEEGRERLHVQLDHPEWEHVSILGASVKEAELVDPALDLESIVWRLFHEEREIRAEPGLVLSRGCRCTVEHYRDVLSRFGAEERADMKNDDGLIIVDCAFCSREFEIDL</sequence>
<reference evidence="7" key="1">
    <citation type="submission" date="2006-01" db="EMBL/GenBank/DDBJ databases">
        <title>Complete sequence of Novosphingobium aromaticivorans DSM 12444.</title>
        <authorList>
            <consortium name="US DOE Joint Genome Institute"/>
            <person name="Copeland A."/>
            <person name="Lucas S."/>
            <person name="Lapidus A."/>
            <person name="Barry K."/>
            <person name="Detter J.C."/>
            <person name="Glavina T."/>
            <person name="Hammon N."/>
            <person name="Israni S."/>
            <person name="Pitluck S."/>
            <person name="Chain P."/>
            <person name="Malfatti S."/>
            <person name="Shin M."/>
            <person name="Vergez L."/>
            <person name="Schmutz J."/>
            <person name="Larimer F."/>
            <person name="Land M."/>
            <person name="Kyrpides N."/>
            <person name="Ivanova N."/>
            <person name="Fredrickson J."/>
            <person name="Balkwill D."/>
            <person name="Romine M.F."/>
            <person name="Richardson P."/>
        </authorList>
    </citation>
    <scope>NUCLEOTIDE SEQUENCE [LARGE SCALE GENOMIC DNA]</scope>
    <source>
        <strain evidence="7">ATCC 700278 / DSM 12444 / CCUG 56034 / CIP 105152 / NBRC 16084 / F199</strain>
    </source>
</reference>
<evidence type="ECO:0000256" key="1">
    <source>
        <dbReference type="ARBA" id="ARBA00022490"/>
    </source>
</evidence>
<dbReference type="STRING" id="279238.Saro_3139"/>
<dbReference type="SUPFAM" id="SSF64397">
    <property type="entry name" value="Hsp33 domain"/>
    <property type="match status" value="1"/>
</dbReference>
<dbReference type="Gene3D" id="1.10.287.480">
    <property type="entry name" value="helix hairpin bin"/>
    <property type="match status" value="1"/>
</dbReference>
<keyword evidence="7" id="KW-1185">Reference proteome</keyword>
<dbReference type="PANTHER" id="PTHR30111:SF1">
    <property type="entry name" value="33 KDA CHAPERONIN"/>
    <property type="match status" value="1"/>
</dbReference>
<accession>Q2G3J9</accession>
<name>Q2G3J9_NOVAD</name>
<dbReference type="eggNOG" id="COG1281">
    <property type="taxonomic scope" value="Bacteria"/>
</dbReference>
<dbReference type="PANTHER" id="PTHR30111">
    <property type="entry name" value="33 KDA CHAPERONIN"/>
    <property type="match status" value="1"/>
</dbReference>
<keyword evidence="1" id="KW-0963">Cytoplasm</keyword>
<dbReference type="InterPro" id="IPR000397">
    <property type="entry name" value="Heat_shock_Hsp33"/>
</dbReference>
<keyword evidence="2" id="KW-0862">Zinc</keyword>
<evidence type="ECO:0000256" key="4">
    <source>
        <dbReference type="ARBA" id="ARBA00023186"/>
    </source>
</evidence>
<dbReference type="EMBL" id="CP000248">
    <property type="protein sequence ID" value="ABD27574.1"/>
    <property type="molecule type" value="Genomic_DNA"/>
</dbReference>
<evidence type="ECO:0000256" key="2">
    <source>
        <dbReference type="ARBA" id="ARBA00022833"/>
    </source>
</evidence>
<dbReference type="InterPro" id="IPR016153">
    <property type="entry name" value="Heat_shock_Hsp33_N"/>
</dbReference>
<dbReference type="Gene3D" id="3.90.1280.10">
    <property type="entry name" value="HSP33 redox switch-like"/>
    <property type="match status" value="1"/>
</dbReference>